<feature type="chain" id="PRO_5015120769" evidence="1">
    <location>
        <begin position="22"/>
        <end position="83"/>
    </location>
</feature>
<keyword evidence="1" id="KW-0732">Signal</keyword>
<accession>A0A2P5C374</accession>
<evidence type="ECO:0000313" key="3">
    <source>
        <dbReference type="Proteomes" id="UP000237105"/>
    </source>
</evidence>
<feature type="signal peptide" evidence="1">
    <location>
        <begin position="1"/>
        <end position="21"/>
    </location>
</feature>
<proteinExistence type="predicted"/>
<organism evidence="2 3">
    <name type="scientific">Parasponia andersonii</name>
    <name type="common">Sponia andersonii</name>
    <dbReference type="NCBI Taxonomy" id="3476"/>
    <lineage>
        <taxon>Eukaryota</taxon>
        <taxon>Viridiplantae</taxon>
        <taxon>Streptophyta</taxon>
        <taxon>Embryophyta</taxon>
        <taxon>Tracheophyta</taxon>
        <taxon>Spermatophyta</taxon>
        <taxon>Magnoliopsida</taxon>
        <taxon>eudicotyledons</taxon>
        <taxon>Gunneridae</taxon>
        <taxon>Pentapetalae</taxon>
        <taxon>rosids</taxon>
        <taxon>fabids</taxon>
        <taxon>Rosales</taxon>
        <taxon>Cannabaceae</taxon>
        <taxon>Parasponia</taxon>
    </lineage>
</organism>
<evidence type="ECO:0000313" key="2">
    <source>
        <dbReference type="EMBL" id="PON55459.1"/>
    </source>
</evidence>
<dbReference type="OrthoDB" id="10361052at2759"/>
<dbReference type="InterPro" id="IPR036574">
    <property type="entry name" value="Scorpion_toxin-like_sf"/>
</dbReference>
<name>A0A2P5C374_PARAD</name>
<dbReference type="Proteomes" id="UP000237105">
    <property type="component" value="Unassembled WGS sequence"/>
</dbReference>
<dbReference type="EMBL" id="JXTB01000183">
    <property type="protein sequence ID" value="PON55459.1"/>
    <property type="molecule type" value="Genomic_DNA"/>
</dbReference>
<dbReference type="Gene3D" id="3.30.30.10">
    <property type="entry name" value="Knottin, scorpion toxin-like"/>
    <property type="match status" value="1"/>
</dbReference>
<gene>
    <name evidence="2" type="ORF">PanWU01x14_187740</name>
</gene>
<dbReference type="SUPFAM" id="SSF57095">
    <property type="entry name" value="Scorpion toxin-like"/>
    <property type="match status" value="1"/>
</dbReference>
<keyword evidence="3" id="KW-1185">Reference proteome</keyword>
<comment type="caution">
    <text evidence="2">The sequence shown here is derived from an EMBL/GenBank/DDBJ whole genome shotgun (WGS) entry which is preliminary data.</text>
</comment>
<evidence type="ECO:0000256" key="1">
    <source>
        <dbReference type="SAM" id="SignalP"/>
    </source>
</evidence>
<protein>
    <submittedName>
        <fullName evidence="2">Knottin, scorpion toxin-like</fullName>
    </submittedName>
</protein>
<dbReference type="AlphaFoldDB" id="A0A2P5C374"/>
<sequence length="83" mass="9807">MLPYVFVLVVIILADHSTTSAGHELEKRCEFYSRTWPGRRRWTPHCKNKCHKKEDARGGRCIDGKCVCFKPQLCRNHRPYIYV</sequence>
<reference evidence="3" key="1">
    <citation type="submission" date="2016-06" db="EMBL/GenBank/DDBJ databases">
        <title>Parallel loss of symbiosis genes in relatives of nitrogen-fixing non-legume Parasponia.</title>
        <authorList>
            <person name="Van Velzen R."/>
            <person name="Holmer R."/>
            <person name="Bu F."/>
            <person name="Rutten L."/>
            <person name="Van Zeijl A."/>
            <person name="Liu W."/>
            <person name="Santuari L."/>
            <person name="Cao Q."/>
            <person name="Sharma T."/>
            <person name="Shen D."/>
            <person name="Roswanjaya Y."/>
            <person name="Wardhani T."/>
            <person name="Kalhor M.S."/>
            <person name="Jansen J."/>
            <person name="Van den Hoogen J."/>
            <person name="Gungor B."/>
            <person name="Hartog M."/>
            <person name="Hontelez J."/>
            <person name="Verver J."/>
            <person name="Yang W.-C."/>
            <person name="Schijlen E."/>
            <person name="Repin R."/>
            <person name="Schilthuizen M."/>
            <person name="Schranz E."/>
            <person name="Heidstra R."/>
            <person name="Miyata K."/>
            <person name="Fedorova E."/>
            <person name="Kohlen W."/>
            <person name="Bisseling T."/>
            <person name="Smit S."/>
            <person name="Geurts R."/>
        </authorList>
    </citation>
    <scope>NUCLEOTIDE SEQUENCE [LARGE SCALE GENOMIC DNA]</scope>
    <source>
        <strain evidence="3">cv. WU1-14</strain>
    </source>
</reference>